<comment type="caution">
    <text evidence="2">The sequence shown here is derived from an EMBL/GenBank/DDBJ whole genome shotgun (WGS) entry which is preliminary data.</text>
</comment>
<evidence type="ECO:0000313" key="2">
    <source>
        <dbReference type="EMBL" id="NIK56861.1"/>
    </source>
</evidence>
<keyword evidence="3" id="KW-1185">Reference proteome</keyword>
<gene>
    <name evidence="2" type="ORF">BJY22_002578</name>
</gene>
<accession>A0A7X5V902</accession>
<feature type="compositionally biased region" description="Basic and acidic residues" evidence="1">
    <location>
        <begin position="139"/>
        <end position="159"/>
    </location>
</feature>
<organism evidence="2 3">
    <name type="scientific">Kribbella shirazensis</name>
    <dbReference type="NCBI Taxonomy" id="1105143"/>
    <lineage>
        <taxon>Bacteria</taxon>
        <taxon>Bacillati</taxon>
        <taxon>Actinomycetota</taxon>
        <taxon>Actinomycetes</taxon>
        <taxon>Propionibacteriales</taxon>
        <taxon>Kribbellaceae</taxon>
        <taxon>Kribbella</taxon>
    </lineage>
</organism>
<dbReference type="Proteomes" id="UP000555407">
    <property type="component" value="Unassembled WGS sequence"/>
</dbReference>
<protein>
    <submittedName>
        <fullName evidence="2">Uncharacterized protein</fullName>
    </submittedName>
</protein>
<reference evidence="2 3" key="1">
    <citation type="submission" date="2020-03" db="EMBL/GenBank/DDBJ databases">
        <title>Sequencing the genomes of 1000 actinobacteria strains.</title>
        <authorList>
            <person name="Klenk H.-P."/>
        </authorList>
    </citation>
    <scope>NUCLEOTIDE SEQUENCE [LARGE SCALE GENOMIC DNA]</scope>
    <source>
        <strain evidence="2 3">DSM 45490</strain>
    </source>
</reference>
<evidence type="ECO:0000313" key="3">
    <source>
        <dbReference type="Proteomes" id="UP000555407"/>
    </source>
</evidence>
<sequence length="212" mass="23621">MTATIGYQLIAGPQFDLDYRRIDAAARRNPSAPEAGVRREVLRSMLDLASGRSDGHHALSYAPGKGDLRDCVTVYIRSDPRRAADYRLVFREIGPAQPGGLPRRELLAIKPRQGANNIYAQVCARLRRHPSDRQPGLNRYDKWSNGHETSRQAELDAKRAIAHAWQGQQPLKTSRPLVVGAPARPPSGERPREAQLSPRGRPSPTGWPERSR</sequence>
<dbReference type="AlphaFoldDB" id="A0A7X5V902"/>
<feature type="region of interest" description="Disordered" evidence="1">
    <location>
        <begin position="130"/>
        <end position="212"/>
    </location>
</feature>
<dbReference type="EMBL" id="JAASRO010000001">
    <property type="protein sequence ID" value="NIK56861.1"/>
    <property type="molecule type" value="Genomic_DNA"/>
</dbReference>
<evidence type="ECO:0000256" key="1">
    <source>
        <dbReference type="SAM" id="MobiDB-lite"/>
    </source>
</evidence>
<name>A0A7X5V902_9ACTN</name>
<dbReference type="RefSeq" id="WP_167206516.1">
    <property type="nucleotide sequence ID" value="NZ_JAASRO010000001.1"/>
</dbReference>
<proteinExistence type="predicted"/>